<dbReference type="AlphaFoldDB" id="R8HD07"/>
<dbReference type="InterPro" id="IPR010998">
    <property type="entry name" value="Integrase_recombinase_N"/>
</dbReference>
<dbReference type="PROSITE" id="PS51900">
    <property type="entry name" value="CB"/>
    <property type="match status" value="1"/>
</dbReference>
<dbReference type="PANTHER" id="PTHR30349:SF41">
    <property type="entry name" value="INTEGRASE_RECOMBINASE PROTEIN MJ0367-RELATED"/>
    <property type="match status" value="1"/>
</dbReference>
<comment type="similarity">
    <text evidence="1">Belongs to the 'phage' integrase family.</text>
</comment>
<proteinExistence type="inferred from homology"/>
<evidence type="ECO:0000256" key="4">
    <source>
        <dbReference type="ARBA" id="ARBA00023172"/>
    </source>
</evidence>
<dbReference type="InterPro" id="IPR013762">
    <property type="entry name" value="Integrase-like_cat_sf"/>
</dbReference>
<evidence type="ECO:0000256" key="3">
    <source>
        <dbReference type="ARBA" id="ARBA00023125"/>
    </source>
</evidence>
<dbReference type="EMBL" id="AHES01000050">
    <property type="protein sequence ID" value="EOO70735.1"/>
    <property type="molecule type" value="Genomic_DNA"/>
</dbReference>
<dbReference type="InterPro" id="IPR011010">
    <property type="entry name" value="DNA_brk_join_enz"/>
</dbReference>
<sequence>MRVAQVITSDNKTRYMLVDQYGEMVMPVMKFLKYKDNTGTARNTLRSYCYALKLYFEFLEQKGISYTDVGIDELAEFVRWLQNPFQHVKVTSIHNASKKRKARSINIYLDKVYAFYDYLMRHEDYSMNLSERLKRQVSASRSNFKNLLHHTLKNKTKNIKILKLKVPKETLKVLSSDQVQTLIDACNNIRDQFLLVLLYETGMRIGEVLSLHLSDIVPVTRKVHIRDRGELINGAEIKTVCSPRTLDISKELADLYRRYILDVHTNHVDTGFIFIKLTGNREGQPLDYQSVQALFKRLEAKTGVKVTPHMLRHTNITELWKTGEMRPETLQKRAGHAHIQTTMQMYVHPTEEDIREDWEKAMKQRDEQRGGSQL</sequence>
<protein>
    <recommendedName>
        <fullName evidence="10">Transposase</fullName>
    </recommendedName>
</protein>
<dbReference type="Pfam" id="PF02899">
    <property type="entry name" value="Phage_int_SAM_1"/>
    <property type="match status" value="1"/>
</dbReference>
<dbReference type="InterPro" id="IPR050090">
    <property type="entry name" value="Tyrosine_recombinase_XerCD"/>
</dbReference>
<dbReference type="GO" id="GO:0015074">
    <property type="term" value="P:DNA integration"/>
    <property type="evidence" value="ECO:0007669"/>
    <property type="project" value="UniProtKB-KW"/>
</dbReference>
<dbReference type="Pfam" id="PF00589">
    <property type="entry name" value="Phage_integrase"/>
    <property type="match status" value="1"/>
</dbReference>
<evidence type="ECO:0000256" key="2">
    <source>
        <dbReference type="ARBA" id="ARBA00022908"/>
    </source>
</evidence>
<keyword evidence="4" id="KW-0233">DNA recombination</keyword>
<keyword evidence="3 5" id="KW-0238">DNA-binding</keyword>
<dbReference type="SUPFAM" id="SSF56349">
    <property type="entry name" value="DNA breaking-rejoining enzymes"/>
    <property type="match status" value="1"/>
</dbReference>
<keyword evidence="2" id="KW-0229">DNA integration</keyword>
<evidence type="ECO:0000256" key="5">
    <source>
        <dbReference type="PROSITE-ProRule" id="PRU01248"/>
    </source>
</evidence>
<dbReference type="PATRIC" id="fig|1053224.3.peg.4630"/>
<evidence type="ECO:0000256" key="1">
    <source>
        <dbReference type="ARBA" id="ARBA00008857"/>
    </source>
</evidence>
<evidence type="ECO:0000313" key="9">
    <source>
        <dbReference type="Proteomes" id="UP000014040"/>
    </source>
</evidence>
<organism evidence="8 9">
    <name type="scientific">Bacillus cereus VD021</name>
    <dbReference type="NCBI Taxonomy" id="1053224"/>
    <lineage>
        <taxon>Bacteria</taxon>
        <taxon>Bacillati</taxon>
        <taxon>Bacillota</taxon>
        <taxon>Bacilli</taxon>
        <taxon>Bacillales</taxon>
        <taxon>Bacillaceae</taxon>
        <taxon>Bacillus</taxon>
        <taxon>Bacillus cereus group</taxon>
    </lineage>
</organism>
<dbReference type="HOGENOM" id="CLU_027562_9_6_9"/>
<evidence type="ECO:0000259" key="6">
    <source>
        <dbReference type="PROSITE" id="PS51898"/>
    </source>
</evidence>
<feature type="domain" description="Core-binding (CB)" evidence="7">
    <location>
        <begin position="22"/>
        <end position="120"/>
    </location>
</feature>
<dbReference type="InterPro" id="IPR044068">
    <property type="entry name" value="CB"/>
</dbReference>
<evidence type="ECO:0008006" key="10">
    <source>
        <dbReference type="Google" id="ProtNLM"/>
    </source>
</evidence>
<reference evidence="8 9" key="1">
    <citation type="submission" date="2012-12" db="EMBL/GenBank/DDBJ databases">
        <title>The Genome Sequence of Bacillus cereus VD021.</title>
        <authorList>
            <consortium name="The Broad Institute Genome Sequencing Platform"/>
            <consortium name="The Broad Institute Genome Sequencing Center for Infectious Disease"/>
            <person name="Feldgarden M."/>
            <person name="Van der Auwera G.A."/>
            <person name="Mahillon J."/>
            <person name="Duprez V."/>
            <person name="Timmery S."/>
            <person name="Mattelet C."/>
            <person name="Dierick K."/>
            <person name="Sun M."/>
            <person name="Yu Z."/>
            <person name="Zhu L."/>
            <person name="Hu X."/>
            <person name="Shank E.B."/>
            <person name="Swiecicka I."/>
            <person name="Hansen B.M."/>
            <person name="Andrup L."/>
            <person name="Walker B."/>
            <person name="Young S.K."/>
            <person name="Zeng Q."/>
            <person name="Gargeya S."/>
            <person name="Fitzgerald M."/>
            <person name="Haas B."/>
            <person name="Abouelleil A."/>
            <person name="Alvarado L."/>
            <person name="Arachchi H.M."/>
            <person name="Berlin A.M."/>
            <person name="Chapman S.B."/>
            <person name="Dewar J."/>
            <person name="Goldberg J."/>
            <person name="Griggs A."/>
            <person name="Gujja S."/>
            <person name="Hansen M."/>
            <person name="Howarth C."/>
            <person name="Imamovic A."/>
            <person name="Larimer J."/>
            <person name="McCowan C."/>
            <person name="Murphy C."/>
            <person name="Neiman D."/>
            <person name="Pearson M."/>
            <person name="Priest M."/>
            <person name="Roberts A."/>
            <person name="Saif S."/>
            <person name="Shea T."/>
            <person name="Sisk P."/>
            <person name="Sykes S."/>
            <person name="Wortman J."/>
            <person name="Nusbaum C."/>
            <person name="Birren B."/>
        </authorList>
    </citation>
    <scope>NUCLEOTIDE SEQUENCE [LARGE SCALE GENOMIC DNA]</scope>
    <source>
        <strain evidence="8 9">VD021</strain>
    </source>
</reference>
<dbReference type="Proteomes" id="UP000014040">
    <property type="component" value="Unassembled WGS sequence"/>
</dbReference>
<feature type="domain" description="Tyr recombinase" evidence="6">
    <location>
        <begin position="169"/>
        <end position="359"/>
    </location>
</feature>
<evidence type="ECO:0000313" key="8">
    <source>
        <dbReference type="EMBL" id="EOO70735.1"/>
    </source>
</evidence>
<dbReference type="Gene3D" id="1.10.443.10">
    <property type="entry name" value="Intergrase catalytic core"/>
    <property type="match status" value="1"/>
</dbReference>
<dbReference type="PROSITE" id="PS51898">
    <property type="entry name" value="TYR_RECOMBINASE"/>
    <property type="match status" value="1"/>
</dbReference>
<dbReference type="RefSeq" id="WP_016102653.1">
    <property type="nucleotide sequence ID" value="NZ_KB976282.1"/>
</dbReference>
<dbReference type="Gene3D" id="1.10.150.130">
    <property type="match status" value="1"/>
</dbReference>
<dbReference type="PANTHER" id="PTHR30349">
    <property type="entry name" value="PHAGE INTEGRASE-RELATED"/>
    <property type="match status" value="1"/>
</dbReference>
<dbReference type="InterPro" id="IPR004107">
    <property type="entry name" value="Integrase_SAM-like_N"/>
</dbReference>
<name>R8HD07_BACCE</name>
<dbReference type="GO" id="GO:0003677">
    <property type="term" value="F:DNA binding"/>
    <property type="evidence" value="ECO:0007669"/>
    <property type="project" value="UniProtKB-UniRule"/>
</dbReference>
<evidence type="ECO:0000259" key="7">
    <source>
        <dbReference type="PROSITE" id="PS51900"/>
    </source>
</evidence>
<comment type="caution">
    <text evidence="8">The sequence shown here is derived from an EMBL/GenBank/DDBJ whole genome shotgun (WGS) entry which is preliminary data.</text>
</comment>
<dbReference type="GO" id="GO:0006310">
    <property type="term" value="P:DNA recombination"/>
    <property type="evidence" value="ECO:0007669"/>
    <property type="project" value="UniProtKB-KW"/>
</dbReference>
<gene>
    <name evidence="8" type="ORF">IIC_04580</name>
</gene>
<dbReference type="InterPro" id="IPR002104">
    <property type="entry name" value="Integrase_catalytic"/>
</dbReference>
<accession>R8HD07</accession>